<name>A0AAD9NAM3_9ANNE</name>
<dbReference type="Proteomes" id="UP001208570">
    <property type="component" value="Unassembled WGS sequence"/>
</dbReference>
<evidence type="ECO:0000313" key="1">
    <source>
        <dbReference type="EMBL" id="KAK2161588.1"/>
    </source>
</evidence>
<evidence type="ECO:0000313" key="2">
    <source>
        <dbReference type="Proteomes" id="UP001208570"/>
    </source>
</evidence>
<dbReference type="SUPFAM" id="SSF49265">
    <property type="entry name" value="Fibronectin type III"/>
    <property type="match status" value="1"/>
</dbReference>
<gene>
    <name evidence="1" type="ORF">LSH36_114g03032</name>
</gene>
<keyword evidence="2" id="KW-1185">Reference proteome</keyword>
<sequence>MMNCARTTNTGGPVISLETTQKPDTMAIVWMSISTPQSLIEGYRVYLNGQMCGNQVVPDADSDRCKVVIEGCQLDFVYRIVVAAIPAGM</sequence>
<proteinExistence type="predicted"/>
<dbReference type="Gene3D" id="2.60.40.10">
    <property type="entry name" value="Immunoglobulins"/>
    <property type="match status" value="1"/>
</dbReference>
<dbReference type="InterPro" id="IPR036116">
    <property type="entry name" value="FN3_sf"/>
</dbReference>
<dbReference type="AlphaFoldDB" id="A0AAD9NAM3"/>
<protein>
    <recommendedName>
        <fullName evidence="3">Fibronectin type-III domain-containing protein</fullName>
    </recommendedName>
</protein>
<dbReference type="InterPro" id="IPR003961">
    <property type="entry name" value="FN3_dom"/>
</dbReference>
<comment type="caution">
    <text evidence="1">The sequence shown here is derived from an EMBL/GenBank/DDBJ whole genome shotgun (WGS) entry which is preliminary data.</text>
</comment>
<organism evidence="1 2">
    <name type="scientific">Paralvinella palmiformis</name>
    <dbReference type="NCBI Taxonomy" id="53620"/>
    <lineage>
        <taxon>Eukaryota</taxon>
        <taxon>Metazoa</taxon>
        <taxon>Spiralia</taxon>
        <taxon>Lophotrochozoa</taxon>
        <taxon>Annelida</taxon>
        <taxon>Polychaeta</taxon>
        <taxon>Sedentaria</taxon>
        <taxon>Canalipalpata</taxon>
        <taxon>Terebellida</taxon>
        <taxon>Terebelliformia</taxon>
        <taxon>Alvinellidae</taxon>
        <taxon>Paralvinella</taxon>
    </lineage>
</organism>
<accession>A0AAD9NAM3</accession>
<dbReference type="CDD" id="cd00063">
    <property type="entry name" value="FN3"/>
    <property type="match status" value="1"/>
</dbReference>
<dbReference type="InterPro" id="IPR013783">
    <property type="entry name" value="Ig-like_fold"/>
</dbReference>
<evidence type="ECO:0008006" key="3">
    <source>
        <dbReference type="Google" id="ProtNLM"/>
    </source>
</evidence>
<reference evidence="1" key="1">
    <citation type="journal article" date="2023" name="Mol. Biol. Evol.">
        <title>Third-Generation Sequencing Reveals the Adaptive Role of the Epigenome in Three Deep-Sea Polychaetes.</title>
        <authorList>
            <person name="Perez M."/>
            <person name="Aroh O."/>
            <person name="Sun Y."/>
            <person name="Lan Y."/>
            <person name="Juniper S.K."/>
            <person name="Young C.R."/>
            <person name="Angers B."/>
            <person name="Qian P.Y."/>
        </authorList>
    </citation>
    <scope>NUCLEOTIDE SEQUENCE</scope>
    <source>
        <strain evidence="1">P08H-3</strain>
    </source>
</reference>
<dbReference type="EMBL" id="JAODUP010000114">
    <property type="protein sequence ID" value="KAK2161588.1"/>
    <property type="molecule type" value="Genomic_DNA"/>
</dbReference>